<dbReference type="EMBL" id="KZ825239">
    <property type="protein sequence ID" value="PYI13560.1"/>
    <property type="molecule type" value="Genomic_DNA"/>
</dbReference>
<keyword evidence="1" id="KW-0812">Transmembrane</keyword>
<proteinExistence type="predicted"/>
<evidence type="ECO:0000313" key="3">
    <source>
        <dbReference type="Proteomes" id="UP000249829"/>
    </source>
</evidence>
<keyword evidence="1" id="KW-0472">Membrane</keyword>
<sequence length="71" mass="8006">MIRAISTAGHVASDRTFFLTVRKKSIRGVTSCVSVSVWPLLCLLMTFYLRCALLGIERARVGEMCFCICRF</sequence>
<protein>
    <submittedName>
        <fullName evidence="2">Uncharacterized protein</fullName>
    </submittedName>
</protein>
<evidence type="ECO:0000256" key="1">
    <source>
        <dbReference type="SAM" id="Phobius"/>
    </source>
</evidence>
<organism evidence="2 3">
    <name type="scientific">Aspergillus violaceofuscus (strain CBS 115571)</name>
    <dbReference type="NCBI Taxonomy" id="1450538"/>
    <lineage>
        <taxon>Eukaryota</taxon>
        <taxon>Fungi</taxon>
        <taxon>Dikarya</taxon>
        <taxon>Ascomycota</taxon>
        <taxon>Pezizomycotina</taxon>
        <taxon>Eurotiomycetes</taxon>
        <taxon>Eurotiomycetidae</taxon>
        <taxon>Eurotiales</taxon>
        <taxon>Aspergillaceae</taxon>
        <taxon>Aspergillus</taxon>
    </lineage>
</organism>
<dbReference type="Proteomes" id="UP000249829">
    <property type="component" value="Unassembled WGS sequence"/>
</dbReference>
<name>A0A2V5HCB6_ASPV1</name>
<feature type="transmembrane region" description="Helical" evidence="1">
    <location>
        <begin position="37"/>
        <end position="56"/>
    </location>
</feature>
<keyword evidence="1" id="KW-1133">Transmembrane helix</keyword>
<evidence type="ECO:0000313" key="2">
    <source>
        <dbReference type="EMBL" id="PYI13560.1"/>
    </source>
</evidence>
<reference evidence="2 3" key="1">
    <citation type="submission" date="2018-02" db="EMBL/GenBank/DDBJ databases">
        <title>The genomes of Aspergillus section Nigri reveals drivers in fungal speciation.</title>
        <authorList>
            <consortium name="DOE Joint Genome Institute"/>
            <person name="Vesth T.C."/>
            <person name="Nybo J."/>
            <person name="Theobald S."/>
            <person name="Brandl J."/>
            <person name="Frisvad J.C."/>
            <person name="Nielsen K.F."/>
            <person name="Lyhne E.K."/>
            <person name="Kogle M.E."/>
            <person name="Kuo A."/>
            <person name="Riley R."/>
            <person name="Clum A."/>
            <person name="Nolan M."/>
            <person name="Lipzen A."/>
            <person name="Salamov A."/>
            <person name="Henrissat B."/>
            <person name="Wiebenga A."/>
            <person name="De vries R.P."/>
            <person name="Grigoriev I.V."/>
            <person name="Mortensen U.H."/>
            <person name="Andersen M.R."/>
            <person name="Baker S.E."/>
        </authorList>
    </citation>
    <scope>NUCLEOTIDE SEQUENCE [LARGE SCALE GENOMIC DNA]</scope>
    <source>
        <strain evidence="2 3">CBS 115571</strain>
    </source>
</reference>
<accession>A0A2V5HCB6</accession>
<gene>
    <name evidence="2" type="ORF">BO99DRAFT_50862</name>
</gene>
<dbReference type="AlphaFoldDB" id="A0A2V5HCB6"/>
<keyword evidence="3" id="KW-1185">Reference proteome</keyword>